<evidence type="ECO:0000256" key="5">
    <source>
        <dbReference type="ARBA" id="ARBA00023242"/>
    </source>
</evidence>
<dbReference type="SUPFAM" id="SSF46934">
    <property type="entry name" value="UBA-like"/>
    <property type="match status" value="1"/>
</dbReference>
<dbReference type="PANTHER" id="PTHR12322:SF53">
    <property type="entry name" value="DOUBLESEX-MAB RELATED 11E"/>
    <property type="match status" value="1"/>
</dbReference>
<sequence length="268" mass="30844">GYTRSPKCARCRNHGVISILKGHKRFCKWKDCACPDCSLIAERQRVMAAQVALRRQQHNDEDSPATSPQRSPRVKRERSQESPDDTEFKKYKKLKSEELIMENYPRYMDILTRLFPGQKRDILEVVLRGCRGDFAQAIECILANHEETLTKGQALYRAPFHPLPSPLSFLSSGIPPFPSPPFPTIPLRPLCTKANCNCHNYDNTTPRLFKDVKSTFPSLSLNFSTRNATPYFRYPHPAFLSLPEKHENGHARVFSQNDTRERREEANL</sequence>
<dbReference type="Pfam" id="PF03474">
    <property type="entry name" value="DMA"/>
    <property type="match status" value="1"/>
</dbReference>
<dbReference type="Pfam" id="PF00751">
    <property type="entry name" value="DM"/>
    <property type="match status" value="1"/>
</dbReference>
<dbReference type="GO" id="GO:0046872">
    <property type="term" value="F:metal ion binding"/>
    <property type="evidence" value="ECO:0007669"/>
    <property type="project" value="UniProtKB-KW"/>
</dbReference>
<dbReference type="Gene3D" id="4.10.1040.10">
    <property type="entry name" value="DM DNA-binding domain"/>
    <property type="match status" value="1"/>
</dbReference>
<dbReference type="InterPro" id="IPR001275">
    <property type="entry name" value="DM_DNA-bd"/>
</dbReference>
<accession>A0A6S7J1A0</accession>
<dbReference type="GO" id="GO:0007548">
    <property type="term" value="P:sex differentiation"/>
    <property type="evidence" value="ECO:0007669"/>
    <property type="project" value="TreeGrafter"/>
</dbReference>
<feature type="compositionally biased region" description="Basic and acidic residues" evidence="7">
    <location>
        <begin position="77"/>
        <end position="88"/>
    </location>
</feature>
<keyword evidence="3 6" id="KW-0862">Zinc</keyword>
<evidence type="ECO:0000256" key="2">
    <source>
        <dbReference type="ARBA" id="ARBA00022723"/>
    </source>
</evidence>
<evidence type="ECO:0000256" key="7">
    <source>
        <dbReference type="SAM" id="MobiDB-lite"/>
    </source>
</evidence>
<keyword evidence="5 6" id="KW-0539">Nucleus</keyword>
<comment type="similarity">
    <text evidence="1">Belongs to the DMRT family.</text>
</comment>
<dbReference type="InterPro" id="IPR036407">
    <property type="entry name" value="DM_DNA-bd_sf"/>
</dbReference>
<dbReference type="SMART" id="SM00301">
    <property type="entry name" value="DM"/>
    <property type="match status" value="1"/>
</dbReference>
<feature type="region of interest" description="Disordered" evidence="7">
    <location>
        <begin position="51"/>
        <end position="88"/>
    </location>
</feature>
<evidence type="ECO:0000256" key="6">
    <source>
        <dbReference type="PROSITE-ProRule" id="PRU00070"/>
    </source>
</evidence>
<dbReference type="InterPro" id="IPR026607">
    <property type="entry name" value="DMRT"/>
</dbReference>
<reference evidence="8" key="1">
    <citation type="submission" date="2020-04" db="EMBL/GenBank/DDBJ databases">
        <authorList>
            <person name="Alioto T."/>
            <person name="Alioto T."/>
            <person name="Gomez Garrido J."/>
        </authorList>
    </citation>
    <scope>NUCLEOTIDE SEQUENCE</scope>
    <source>
        <strain evidence="8">A484AB</strain>
    </source>
</reference>
<evidence type="ECO:0000313" key="8">
    <source>
        <dbReference type="EMBL" id="CAB4023501.1"/>
    </source>
</evidence>
<dbReference type="Proteomes" id="UP001152795">
    <property type="component" value="Unassembled WGS sequence"/>
</dbReference>
<dbReference type="FunFam" id="4.10.1040.10:FF:000001">
    <property type="entry name" value="doublesex- and mab-3-related transcription factor 1"/>
    <property type="match status" value="1"/>
</dbReference>
<comment type="caution">
    <text evidence="8">The sequence shown here is derived from an EMBL/GenBank/DDBJ whole genome shotgun (WGS) entry which is preliminary data.</text>
</comment>
<dbReference type="OrthoDB" id="6162476at2759"/>
<dbReference type="GO" id="GO:0000978">
    <property type="term" value="F:RNA polymerase II cis-regulatory region sequence-specific DNA binding"/>
    <property type="evidence" value="ECO:0007669"/>
    <property type="project" value="TreeGrafter"/>
</dbReference>
<proteinExistence type="inferred from homology"/>
<keyword evidence="9" id="KW-1185">Reference proteome</keyword>
<dbReference type="InterPro" id="IPR005173">
    <property type="entry name" value="DMA"/>
</dbReference>
<dbReference type="GO" id="GO:0005634">
    <property type="term" value="C:nucleus"/>
    <property type="evidence" value="ECO:0007669"/>
    <property type="project" value="UniProtKB-SubCell"/>
</dbReference>
<feature type="non-terminal residue" evidence="8">
    <location>
        <position position="268"/>
    </location>
</feature>
<dbReference type="GO" id="GO:0000981">
    <property type="term" value="F:DNA-binding transcription factor activity, RNA polymerase II-specific"/>
    <property type="evidence" value="ECO:0007669"/>
    <property type="project" value="TreeGrafter"/>
</dbReference>
<organism evidence="8 9">
    <name type="scientific">Paramuricea clavata</name>
    <name type="common">Red gorgonian</name>
    <name type="synonym">Violescent sea-whip</name>
    <dbReference type="NCBI Taxonomy" id="317549"/>
    <lineage>
        <taxon>Eukaryota</taxon>
        <taxon>Metazoa</taxon>
        <taxon>Cnidaria</taxon>
        <taxon>Anthozoa</taxon>
        <taxon>Octocorallia</taxon>
        <taxon>Malacalcyonacea</taxon>
        <taxon>Plexauridae</taxon>
        <taxon>Paramuricea</taxon>
    </lineage>
</organism>
<evidence type="ECO:0000256" key="1">
    <source>
        <dbReference type="ARBA" id="ARBA00006834"/>
    </source>
</evidence>
<dbReference type="PANTHER" id="PTHR12322">
    <property type="entry name" value="DOUBLESEX AND MAB-3 RELATED TRANSCRIPTION FACTOR DMRT"/>
    <property type="match status" value="1"/>
</dbReference>
<feature type="DNA-binding region" description="DM" evidence="6">
    <location>
        <begin position="8"/>
        <end position="55"/>
    </location>
</feature>
<evidence type="ECO:0000313" key="9">
    <source>
        <dbReference type="Proteomes" id="UP001152795"/>
    </source>
</evidence>
<evidence type="ECO:0000256" key="4">
    <source>
        <dbReference type="ARBA" id="ARBA00023125"/>
    </source>
</evidence>
<dbReference type="EMBL" id="CACRXK020012530">
    <property type="protein sequence ID" value="CAB4023501.1"/>
    <property type="molecule type" value="Genomic_DNA"/>
</dbReference>
<keyword evidence="4 6" id="KW-0238">DNA-binding</keyword>
<comment type="subcellular location">
    <subcellularLocation>
        <location evidence="6">Nucleus</location>
    </subcellularLocation>
</comment>
<protein>
    <submittedName>
        <fullName evidence="8">Doublesex- and mab-3-related transcription factor A2-like</fullName>
    </submittedName>
</protein>
<gene>
    <name evidence="8" type="ORF">PACLA_8A061085</name>
</gene>
<dbReference type="PROSITE" id="PS50809">
    <property type="entry name" value="DM_2"/>
    <property type="match status" value="1"/>
</dbReference>
<dbReference type="SUPFAM" id="SSF82927">
    <property type="entry name" value="Cysteine-rich DNA binding domain, (DM domain)"/>
    <property type="match status" value="1"/>
</dbReference>
<dbReference type="PROSITE" id="PS40000">
    <property type="entry name" value="DM_1"/>
    <property type="match status" value="1"/>
</dbReference>
<evidence type="ECO:0000256" key="3">
    <source>
        <dbReference type="ARBA" id="ARBA00022833"/>
    </source>
</evidence>
<dbReference type="InterPro" id="IPR009060">
    <property type="entry name" value="UBA-like_sf"/>
</dbReference>
<name>A0A6S7J1A0_PARCT</name>
<dbReference type="AlphaFoldDB" id="A0A6S7J1A0"/>
<keyword evidence="2 6" id="KW-0479">Metal-binding</keyword>